<keyword evidence="2" id="KW-1185">Reference proteome</keyword>
<accession>A0A1H6DAZ0</accession>
<dbReference type="AlphaFoldDB" id="A0A1H6DAZ0"/>
<dbReference type="InterPro" id="IPR009367">
    <property type="entry name" value="Elm1-like"/>
</dbReference>
<evidence type="ECO:0000313" key="2">
    <source>
        <dbReference type="Proteomes" id="UP000236745"/>
    </source>
</evidence>
<proteinExistence type="predicted"/>
<dbReference type="Pfam" id="PF06258">
    <property type="entry name" value="Mito_fiss_Elm1"/>
    <property type="match status" value="1"/>
</dbReference>
<dbReference type="EMBL" id="FNVQ01000005">
    <property type="protein sequence ID" value="SEG82597.1"/>
    <property type="molecule type" value="Genomic_DNA"/>
</dbReference>
<gene>
    <name evidence="1" type="ORF">SAMN05444390_105379</name>
</gene>
<protein>
    <submittedName>
        <fullName evidence="1">Fission ELM1</fullName>
    </submittedName>
</protein>
<name>A0A1H6DAZ0_9GAMM</name>
<dbReference type="Proteomes" id="UP000236745">
    <property type="component" value="Unassembled WGS sequence"/>
</dbReference>
<sequence length="261" mass="29180">MRGHIPVVNDSDVIVLKTPPFEYVALLLAAGSKAKLFYIGSPKRVKSERFGELISTPSTPCASATVMLDMLPTEKSYAEYRERSEVFQGSRYALLLLGGDAKGYHYQSDDWVKISNFVNNYSDITGIKWVVSTSPRTGIDAEKILKSQIDKNACECFVCWGDGDRKTVFDCLTGACEVFVTHDSASMISEAINVRLPTIVIRPDKTEYNSLTVPLVDHMVSKRAAMDIKCSDLSLESVGEWKNKEFKPINKCWVEAWERGD</sequence>
<reference evidence="1 2" key="1">
    <citation type="submission" date="2016-10" db="EMBL/GenBank/DDBJ databases">
        <authorList>
            <person name="de Groot N.N."/>
        </authorList>
    </citation>
    <scope>NUCLEOTIDE SEQUENCE [LARGE SCALE GENOMIC DNA]</scope>
    <source>
        <strain evidence="1 2">DSM 22012</strain>
    </source>
</reference>
<evidence type="ECO:0000313" key="1">
    <source>
        <dbReference type="EMBL" id="SEG82597.1"/>
    </source>
</evidence>
<organism evidence="1 2">
    <name type="scientific">Marinobacterium lutimaris</name>
    <dbReference type="NCBI Taxonomy" id="568106"/>
    <lineage>
        <taxon>Bacteria</taxon>
        <taxon>Pseudomonadati</taxon>
        <taxon>Pseudomonadota</taxon>
        <taxon>Gammaproteobacteria</taxon>
        <taxon>Oceanospirillales</taxon>
        <taxon>Oceanospirillaceae</taxon>
        <taxon>Marinobacterium</taxon>
    </lineage>
</organism>